<evidence type="ECO:0000256" key="9">
    <source>
        <dbReference type="ARBA" id="ARBA00023136"/>
    </source>
</evidence>
<feature type="transmembrane region" description="Helical" evidence="11">
    <location>
        <begin position="219"/>
        <end position="239"/>
    </location>
</feature>
<comment type="subcellular location">
    <subcellularLocation>
        <location evidence="1 11">Endoplasmic reticulum membrane</location>
        <topology evidence="1 11">Multi-pass membrane protein</topology>
    </subcellularLocation>
</comment>
<feature type="transmembrane region" description="Helical" evidence="11">
    <location>
        <begin position="291"/>
        <end position="309"/>
    </location>
</feature>
<evidence type="ECO:0000256" key="12">
    <source>
        <dbReference type="SAM" id="MobiDB-lite"/>
    </source>
</evidence>
<dbReference type="EC" id="2.4.1.-" evidence="11"/>
<comment type="similarity">
    <text evidence="10">Belongs to the glycosyltransferase 22 family. PIGZ subfamily.</text>
</comment>
<evidence type="ECO:0000313" key="13">
    <source>
        <dbReference type="EMBL" id="SAM83806.1"/>
    </source>
</evidence>
<evidence type="ECO:0000256" key="1">
    <source>
        <dbReference type="ARBA" id="ARBA00004477"/>
    </source>
</evidence>
<evidence type="ECO:0000256" key="8">
    <source>
        <dbReference type="ARBA" id="ARBA00022989"/>
    </source>
</evidence>
<dbReference type="EMBL" id="LT558127">
    <property type="protein sequence ID" value="SAM83806.1"/>
    <property type="molecule type" value="Genomic_DNA"/>
</dbReference>
<evidence type="ECO:0000256" key="11">
    <source>
        <dbReference type="RuleBase" id="RU363075"/>
    </source>
</evidence>
<dbReference type="InterPro" id="IPR005599">
    <property type="entry name" value="GPI_mannosylTrfase"/>
</dbReference>
<keyword evidence="3" id="KW-0337">GPI-anchor biosynthesis</keyword>
<keyword evidence="4 11" id="KW-0328">Glycosyltransferase</keyword>
<feature type="transmembrane region" description="Helical" evidence="11">
    <location>
        <begin position="251"/>
        <end position="271"/>
    </location>
</feature>
<name>A0A1K0GTN8_9BASI</name>
<feature type="transmembrane region" description="Helical" evidence="11">
    <location>
        <begin position="330"/>
        <end position="350"/>
    </location>
</feature>
<accession>A0A1K0GTN8</accession>
<dbReference type="GO" id="GO:0006506">
    <property type="term" value="P:GPI anchor biosynthetic process"/>
    <property type="evidence" value="ECO:0007669"/>
    <property type="project" value="UniProtKB-KW"/>
</dbReference>
<dbReference type="Proteomes" id="UP000179920">
    <property type="component" value="Chromosome XI"/>
</dbReference>
<dbReference type="PANTHER" id="PTHR22760:SF3">
    <property type="entry name" value="GPI MANNOSYLTRANSFERASE 4"/>
    <property type="match status" value="1"/>
</dbReference>
<feature type="transmembrane region" description="Helical" evidence="11">
    <location>
        <begin position="123"/>
        <end position="145"/>
    </location>
</feature>
<keyword evidence="6 11" id="KW-0812">Transmembrane</keyword>
<evidence type="ECO:0000256" key="2">
    <source>
        <dbReference type="ARBA" id="ARBA00004687"/>
    </source>
</evidence>
<feature type="transmembrane region" description="Helical" evidence="11">
    <location>
        <begin position="449"/>
        <end position="468"/>
    </location>
</feature>
<feature type="transmembrane region" description="Helical" evidence="11">
    <location>
        <begin position="475"/>
        <end position="491"/>
    </location>
</feature>
<feature type="compositionally biased region" description="Basic and acidic residues" evidence="12">
    <location>
        <begin position="672"/>
        <end position="693"/>
    </location>
</feature>
<evidence type="ECO:0000256" key="3">
    <source>
        <dbReference type="ARBA" id="ARBA00022502"/>
    </source>
</evidence>
<feature type="transmembrane region" description="Helical" evidence="11">
    <location>
        <begin position="151"/>
        <end position="168"/>
    </location>
</feature>
<keyword evidence="7 11" id="KW-0256">Endoplasmic reticulum</keyword>
<evidence type="ECO:0000256" key="5">
    <source>
        <dbReference type="ARBA" id="ARBA00022679"/>
    </source>
</evidence>
<sequence length="709" mass="80126">MCCRSQRNGAKLCISRMPFAHVSSPLSVFSLRTACGRIYLALFLLRCYSAFFGYGYIHPDEWMQSGEPYFGFTLPSIDTRVPWEWWPNNALRSISALQIQYLGVGWVKVLIKKLRAPTGYDLFLVQRFSSMLWTVYTDILVTFVFPPKTARYMLCLFGISTAATTFLVRPFSNSIEAHQLVLCFLQVVIFYRNCTWYRQGGLTGWYWGVLTGLIAADGFFSRFTFAIFALPLGAFFGLNHIRIAAEGYIRPALRSMAVAIASLLFFAYQHVHSETRFYTQGGQNNGIQVATLWGTRWIIPPINALLYNLKTENVAQHGLHPRWLHAVVNLPMMIGVANITVLFIHGLHFVRGVLSDSAKVSPISKTDVASSSKGDEDRAARDTTTKEEEDERRAVEESIKTATAECKPATEASTEPEASSSKAATMSASDPATAEATEEEVEYVDIEPVAVGLSFAIIIFSLLVLSISPHQEARFLLPLAFPSTVIFAYALQHPYFTLRPKFTGILLSLHVIQHVLQLVLFSFLHQAGLLPALFSIDRSISRLPTDGYPLFDRYEHHLLYRTFSVPFHLIPSKGRGMYPRVEDYNSSNSPAYVMRMASIACNHTTLYAPAWVVPDLNSQAIWEGRVELWSTGKFGWHVDMDHLPETWEAVKEVGWKEAFAIQKLEIRCKSYPEAEGVKSEDDQVIKKQMKEDPQQQQPHEEEEQLHIDL</sequence>
<evidence type="ECO:0000256" key="7">
    <source>
        <dbReference type="ARBA" id="ARBA00022824"/>
    </source>
</evidence>
<organism evidence="13 14">
    <name type="scientific">Ustilago bromivora</name>
    <dbReference type="NCBI Taxonomy" id="307758"/>
    <lineage>
        <taxon>Eukaryota</taxon>
        <taxon>Fungi</taxon>
        <taxon>Dikarya</taxon>
        <taxon>Basidiomycota</taxon>
        <taxon>Ustilaginomycotina</taxon>
        <taxon>Ustilaginomycetes</taxon>
        <taxon>Ustilaginales</taxon>
        <taxon>Ustilaginaceae</taxon>
        <taxon>Ustilago</taxon>
    </lineage>
</organism>
<keyword evidence="8 11" id="KW-1133">Transmembrane helix</keyword>
<dbReference type="GO" id="GO:0000026">
    <property type="term" value="F:alpha-1,2-mannosyltransferase activity"/>
    <property type="evidence" value="ECO:0007669"/>
    <property type="project" value="TreeGrafter"/>
</dbReference>
<protein>
    <recommendedName>
        <fullName evidence="11">Mannosyltransferase</fullName>
        <ecNumber evidence="11">2.4.1.-</ecNumber>
    </recommendedName>
</protein>
<reference evidence="14" key="1">
    <citation type="submission" date="2016-04" db="EMBL/GenBank/DDBJ databases">
        <authorList>
            <person name="Guldener U."/>
            <person name="Guldener U."/>
        </authorList>
    </citation>
    <scope>NUCLEOTIDE SEQUENCE [LARGE SCALE GENOMIC DNA]</scope>
    <source>
        <strain evidence="14">UB2112</strain>
    </source>
</reference>
<evidence type="ECO:0000256" key="10">
    <source>
        <dbReference type="ARBA" id="ARBA00038466"/>
    </source>
</evidence>
<feature type="compositionally biased region" description="Low complexity" evidence="12">
    <location>
        <begin position="407"/>
        <end position="434"/>
    </location>
</feature>
<comment type="pathway">
    <text evidence="2">Glycolipid biosynthesis; glycosylphosphatidylinositol-anchor biosynthesis.</text>
</comment>
<dbReference type="PANTHER" id="PTHR22760">
    <property type="entry name" value="GLYCOSYLTRANSFERASE"/>
    <property type="match status" value="1"/>
</dbReference>
<dbReference type="AlphaFoldDB" id="A0A1K0GTN8"/>
<feature type="region of interest" description="Disordered" evidence="12">
    <location>
        <begin position="672"/>
        <end position="709"/>
    </location>
</feature>
<keyword evidence="9 11" id="KW-0472">Membrane</keyword>
<gene>
    <name evidence="13" type="ORF">UBRO_06493</name>
</gene>
<evidence type="ECO:0000313" key="14">
    <source>
        <dbReference type="Proteomes" id="UP000179920"/>
    </source>
</evidence>
<feature type="transmembrane region" description="Helical" evidence="11">
    <location>
        <begin position="38"/>
        <end position="57"/>
    </location>
</feature>
<proteinExistence type="inferred from homology"/>
<evidence type="ECO:0000256" key="4">
    <source>
        <dbReference type="ARBA" id="ARBA00022676"/>
    </source>
</evidence>
<evidence type="ECO:0000256" key="6">
    <source>
        <dbReference type="ARBA" id="ARBA00022692"/>
    </source>
</evidence>
<feature type="region of interest" description="Disordered" evidence="12">
    <location>
        <begin position="365"/>
        <end position="434"/>
    </location>
</feature>
<dbReference type="Pfam" id="PF03901">
    <property type="entry name" value="Glyco_transf_22"/>
    <property type="match status" value="2"/>
</dbReference>
<dbReference type="OrthoDB" id="10066429at2759"/>
<feature type="compositionally biased region" description="Basic and acidic residues" evidence="12">
    <location>
        <begin position="373"/>
        <end position="399"/>
    </location>
</feature>
<dbReference type="GO" id="GO:0005789">
    <property type="term" value="C:endoplasmic reticulum membrane"/>
    <property type="evidence" value="ECO:0007669"/>
    <property type="project" value="UniProtKB-SubCell"/>
</dbReference>
<keyword evidence="5 13" id="KW-0808">Transferase</keyword>